<accession>A0ABQ4P6U1</accession>
<name>A0ABQ4P6U1_9GAMM</name>
<gene>
    <name evidence="1" type="ORF">TUM4438_10370</name>
</gene>
<dbReference type="RefSeq" id="WP_220780122.1">
    <property type="nucleotide sequence ID" value="NZ_BPEY01000012.1"/>
</dbReference>
<sequence length="108" mass="12483">MKHHHFIQSNPRLRNLQFTGELISQCEVRFEELPYVASLYRVNSEKASYVGVMEVKALKQLEADYFSEVATDEMEMFFGPEASFMLFKAAQMEGYRFLGEAVSNEANQ</sequence>
<evidence type="ECO:0000313" key="1">
    <source>
        <dbReference type="EMBL" id="GIU42851.1"/>
    </source>
</evidence>
<evidence type="ECO:0000313" key="2">
    <source>
        <dbReference type="Proteomes" id="UP000887104"/>
    </source>
</evidence>
<protein>
    <submittedName>
        <fullName evidence="1">Uncharacterized protein</fullName>
    </submittedName>
</protein>
<reference evidence="1" key="1">
    <citation type="submission" date="2021-05" db="EMBL/GenBank/DDBJ databases">
        <title>Molecular characterization for Shewanella algae harboring chromosomal blaOXA-55-like strains isolated from clinical and environment sample.</title>
        <authorList>
            <person name="Ohama Y."/>
            <person name="Aoki K."/>
            <person name="Harada S."/>
            <person name="Moriya K."/>
            <person name="Ishii Y."/>
            <person name="Tateda K."/>
        </authorList>
    </citation>
    <scope>NUCLEOTIDE SEQUENCE</scope>
    <source>
        <strain evidence="1">JCM 11563</strain>
    </source>
</reference>
<organism evidence="1 2">
    <name type="scientific">Shewanella sairae</name>
    <dbReference type="NCBI Taxonomy" id="190310"/>
    <lineage>
        <taxon>Bacteria</taxon>
        <taxon>Pseudomonadati</taxon>
        <taxon>Pseudomonadota</taxon>
        <taxon>Gammaproteobacteria</taxon>
        <taxon>Alteromonadales</taxon>
        <taxon>Shewanellaceae</taxon>
        <taxon>Shewanella</taxon>
    </lineage>
</organism>
<dbReference type="EMBL" id="BPEY01000012">
    <property type="protein sequence ID" value="GIU42851.1"/>
    <property type="molecule type" value="Genomic_DNA"/>
</dbReference>
<comment type="caution">
    <text evidence="1">The sequence shown here is derived from an EMBL/GenBank/DDBJ whole genome shotgun (WGS) entry which is preliminary data.</text>
</comment>
<dbReference type="Proteomes" id="UP000887104">
    <property type="component" value="Unassembled WGS sequence"/>
</dbReference>
<proteinExistence type="predicted"/>
<keyword evidence="2" id="KW-1185">Reference proteome</keyword>